<evidence type="ECO:0000313" key="1">
    <source>
        <dbReference type="EMBL" id="CAH3016986.1"/>
    </source>
</evidence>
<protein>
    <submittedName>
        <fullName evidence="1">Uncharacterized protein</fullName>
    </submittedName>
</protein>
<comment type="caution">
    <text evidence="1">The sequence shown here is derived from an EMBL/GenBank/DDBJ whole genome shotgun (WGS) entry which is preliminary data.</text>
</comment>
<keyword evidence="2" id="KW-1185">Reference proteome</keyword>
<gene>
    <name evidence="1" type="ORF">PEVE_00034360</name>
</gene>
<organism evidence="1 2">
    <name type="scientific">Porites evermanni</name>
    <dbReference type="NCBI Taxonomy" id="104178"/>
    <lineage>
        <taxon>Eukaryota</taxon>
        <taxon>Metazoa</taxon>
        <taxon>Cnidaria</taxon>
        <taxon>Anthozoa</taxon>
        <taxon>Hexacorallia</taxon>
        <taxon>Scleractinia</taxon>
        <taxon>Fungiina</taxon>
        <taxon>Poritidae</taxon>
        <taxon>Porites</taxon>
    </lineage>
</organism>
<name>A0ABN8LMR8_9CNID</name>
<accession>A0ABN8LMR8</accession>
<reference evidence="1 2" key="1">
    <citation type="submission" date="2022-05" db="EMBL/GenBank/DDBJ databases">
        <authorList>
            <consortium name="Genoscope - CEA"/>
            <person name="William W."/>
        </authorList>
    </citation>
    <scope>NUCLEOTIDE SEQUENCE [LARGE SCALE GENOMIC DNA]</scope>
</reference>
<proteinExistence type="predicted"/>
<sequence length="178" mass="19377">MANNRGTMFSRRNPPPANNQELMAPWFKHRFLVYLQRIQQGGAPIGGLCSCTLGIQENVYTQLPPAQQAQVAEIFRAAEGAWAGNGPQGGFAAPQTGGGGRPVFPVFLAETPHQGDRIIKVFAWSDTRGTYCLSTGGNRRLVAKPYATAQFYSGHTPDNQGVEMWPIFLVFADIADAH</sequence>
<dbReference type="EMBL" id="CALNXI010000052">
    <property type="protein sequence ID" value="CAH3016986.1"/>
    <property type="molecule type" value="Genomic_DNA"/>
</dbReference>
<evidence type="ECO:0000313" key="2">
    <source>
        <dbReference type="Proteomes" id="UP001159427"/>
    </source>
</evidence>
<dbReference type="Proteomes" id="UP001159427">
    <property type="component" value="Unassembled WGS sequence"/>
</dbReference>